<protein>
    <submittedName>
        <fullName evidence="2">Alkylated DNA repair dioxygenase AlkB</fullName>
    </submittedName>
</protein>
<dbReference type="PROSITE" id="PS51471">
    <property type="entry name" value="FE2OG_OXY"/>
    <property type="match status" value="1"/>
</dbReference>
<dbReference type="PANTHER" id="PTHR31212">
    <property type="entry name" value="ALPHA-KETOGLUTARATE-DEPENDENT DIOXYGENASE ALKB HOMOLOG 3"/>
    <property type="match status" value="1"/>
</dbReference>
<dbReference type="Gene3D" id="2.60.120.590">
    <property type="entry name" value="Alpha-ketoglutarate-dependent dioxygenase AlkB-like"/>
    <property type="match status" value="1"/>
</dbReference>
<dbReference type="OrthoDB" id="190276at2"/>
<accession>A0A562E4Z6</accession>
<dbReference type="InterPro" id="IPR037151">
    <property type="entry name" value="AlkB-like_sf"/>
</dbReference>
<dbReference type="RefSeq" id="WP_125109011.1">
    <property type="nucleotide sequence ID" value="NZ_VLJS01000009.1"/>
</dbReference>
<comment type="caution">
    <text evidence="2">The sequence shown here is derived from an EMBL/GenBank/DDBJ whole genome shotgun (WGS) entry which is preliminary data.</text>
</comment>
<dbReference type="GO" id="GO:0006307">
    <property type="term" value="P:DNA alkylation repair"/>
    <property type="evidence" value="ECO:0007669"/>
    <property type="project" value="InterPro"/>
</dbReference>
<feature type="domain" description="Fe2OG dioxygenase" evidence="1">
    <location>
        <begin position="90"/>
        <end position="187"/>
    </location>
</feature>
<proteinExistence type="predicted"/>
<dbReference type="SUPFAM" id="SSF51197">
    <property type="entry name" value="Clavaminate synthase-like"/>
    <property type="match status" value="1"/>
</dbReference>
<dbReference type="PANTHER" id="PTHR31212:SF4">
    <property type="entry name" value="ALPHA-KETOGLUTARATE-DEPENDENT DIOXYGENASE ALKB HOMOLOG 3"/>
    <property type="match status" value="1"/>
</dbReference>
<sequence length="214" mass="23420">MDLFDNGPQTLVEDAEGGIRYWAEFLPPALAREWFEALRDGCRWQSARRPMYDRVVDVPRLMAWYGLHEVPEGLPLAAMLERVQAMAPGAYNSAGLNFYRDGNDSVAMHNDKLHQLVPGQPLALVSLGSVRRMNIRAKAGGRALGIDLEPGSLLVMSHASQLTHEHGIPKTARPVAPRMSVVFRARPQAARTRYSWQAGVGASGSVPGPGERAA</sequence>
<organism evidence="2 3">
    <name type="scientific">Pseudoxanthomonas taiwanensis J19</name>
    <dbReference type="NCBI Taxonomy" id="935569"/>
    <lineage>
        <taxon>Bacteria</taxon>
        <taxon>Pseudomonadati</taxon>
        <taxon>Pseudomonadota</taxon>
        <taxon>Gammaproteobacteria</taxon>
        <taxon>Lysobacterales</taxon>
        <taxon>Lysobacteraceae</taxon>
        <taxon>Pseudoxanthomonas</taxon>
    </lineage>
</organism>
<gene>
    <name evidence="2" type="ORF">L613_010600000080</name>
</gene>
<keyword evidence="2" id="KW-0560">Oxidoreductase</keyword>
<evidence type="ECO:0000313" key="3">
    <source>
        <dbReference type="Proteomes" id="UP000321583"/>
    </source>
</evidence>
<dbReference type="InterPro" id="IPR032854">
    <property type="entry name" value="ALKBH3"/>
</dbReference>
<dbReference type="GO" id="GO:0051213">
    <property type="term" value="F:dioxygenase activity"/>
    <property type="evidence" value="ECO:0007669"/>
    <property type="project" value="UniProtKB-KW"/>
</dbReference>
<dbReference type="Proteomes" id="UP000321583">
    <property type="component" value="Unassembled WGS sequence"/>
</dbReference>
<dbReference type="InterPro" id="IPR005123">
    <property type="entry name" value="Oxoglu/Fe-dep_dioxygenase_dom"/>
</dbReference>
<dbReference type="InterPro" id="IPR027450">
    <property type="entry name" value="AlkB-like"/>
</dbReference>
<evidence type="ECO:0000259" key="1">
    <source>
        <dbReference type="PROSITE" id="PS51471"/>
    </source>
</evidence>
<dbReference type="EMBL" id="VLJS01000009">
    <property type="protein sequence ID" value="TWH16900.1"/>
    <property type="molecule type" value="Genomic_DNA"/>
</dbReference>
<reference evidence="2 3" key="1">
    <citation type="submission" date="2019-07" db="EMBL/GenBank/DDBJ databases">
        <title>Genome sequencing of lignin-degrading bacterial isolates.</title>
        <authorList>
            <person name="Gladden J."/>
        </authorList>
    </citation>
    <scope>NUCLEOTIDE SEQUENCE [LARGE SCALE GENOMIC DNA]</scope>
    <source>
        <strain evidence="2 3">J19</strain>
    </source>
</reference>
<evidence type="ECO:0000313" key="2">
    <source>
        <dbReference type="EMBL" id="TWH16900.1"/>
    </source>
</evidence>
<dbReference type="Pfam" id="PF13532">
    <property type="entry name" value="2OG-FeII_Oxy_2"/>
    <property type="match status" value="1"/>
</dbReference>
<name>A0A562E4Z6_9GAMM</name>
<keyword evidence="2" id="KW-0223">Dioxygenase</keyword>
<keyword evidence="3" id="KW-1185">Reference proteome</keyword>
<dbReference type="AlphaFoldDB" id="A0A562E4Z6"/>